<keyword evidence="11" id="KW-1185">Reference proteome</keyword>
<dbReference type="Gene3D" id="2.160.10.10">
    <property type="entry name" value="Hexapeptide repeat proteins"/>
    <property type="match status" value="1"/>
</dbReference>
<evidence type="ECO:0000313" key="10">
    <source>
        <dbReference type="EMBL" id="KAG0149867.1"/>
    </source>
</evidence>
<dbReference type="SUPFAM" id="SSF51161">
    <property type="entry name" value="Trimeric LpxA-like enzymes"/>
    <property type="match status" value="1"/>
</dbReference>
<evidence type="ECO:0000256" key="4">
    <source>
        <dbReference type="ARBA" id="ARBA00022540"/>
    </source>
</evidence>
<dbReference type="OrthoDB" id="424572at2759"/>
<evidence type="ECO:0000256" key="2">
    <source>
        <dbReference type="ARBA" id="ARBA00007878"/>
    </source>
</evidence>
<keyword evidence="4" id="KW-0396">Initiation factor</keyword>
<evidence type="ECO:0000256" key="6">
    <source>
        <dbReference type="ARBA" id="ARBA00044144"/>
    </source>
</evidence>
<proteinExistence type="inferred from homology"/>
<name>A0A9P6NT39_9BASI</name>
<evidence type="ECO:0000256" key="5">
    <source>
        <dbReference type="ARBA" id="ARBA00022917"/>
    </source>
</evidence>
<comment type="subcellular location">
    <subcellularLocation>
        <location evidence="1">Cytoplasm</location>
        <location evidence="1">Cytosol</location>
    </subcellularLocation>
</comment>
<dbReference type="GO" id="GO:0003743">
    <property type="term" value="F:translation initiation factor activity"/>
    <property type="evidence" value="ECO:0007669"/>
    <property type="project" value="TreeGrafter"/>
</dbReference>
<dbReference type="PANTHER" id="PTHR45887">
    <property type="entry name" value="TRANSLATION INITIATION FACTOR EIF-2B SUBUNIT EPSILON"/>
    <property type="match status" value="1"/>
</dbReference>
<dbReference type="SUPFAM" id="SSF53448">
    <property type="entry name" value="Nucleotide-diphospho-sugar transferases"/>
    <property type="match status" value="1"/>
</dbReference>
<organism evidence="10 11">
    <name type="scientific">Cronartium quercuum f. sp. fusiforme G11</name>
    <dbReference type="NCBI Taxonomy" id="708437"/>
    <lineage>
        <taxon>Eukaryota</taxon>
        <taxon>Fungi</taxon>
        <taxon>Dikarya</taxon>
        <taxon>Basidiomycota</taxon>
        <taxon>Pucciniomycotina</taxon>
        <taxon>Pucciniomycetes</taxon>
        <taxon>Pucciniales</taxon>
        <taxon>Coleosporiaceae</taxon>
        <taxon>Cronartium</taxon>
    </lineage>
</organism>
<evidence type="ECO:0000313" key="11">
    <source>
        <dbReference type="Proteomes" id="UP000886653"/>
    </source>
</evidence>
<dbReference type="EMBL" id="MU167224">
    <property type="protein sequence ID" value="KAG0149867.1"/>
    <property type="molecule type" value="Genomic_DNA"/>
</dbReference>
<dbReference type="Gene3D" id="1.25.40.180">
    <property type="match status" value="1"/>
</dbReference>
<dbReference type="InterPro" id="IPR029044">
    <property type="entry name" value="Nucleotide-diphossugar_trans"/>
</dbReference>
<dbReference type="GO" id="GO:0005085">
    <property type="term" value="F:guanyl-nucleotide exchange factor activity"/>
    <property type="evidence" value="ECO:0007669"/>
    <property type="project" value="InterPro"/>
</dbReference>
<dbReference type="InterPro" id="IPR056764">
    <property type="entry name" value="LbH_EIF2B3/5"/>
</dbReference>
<evidence type="ECO:0000259" key="9">
    <source>
        <dbReference type="PROSITE" id="PS51363"/>
    </source>
</evidence>
<sequence length="725" mass="79409">MPPKTKVQPQHQADIKDDSVIQSVLLADPFGAEQSWGPLVKTDDEAIKNPPLPWCLLPLLGTPLLVWTLESLALGGVQQVFIFISEGIDQVRAFLSTTTYLESDSKLNVTILATSAYTPGDVMREVDSRALLKTKTGDGSDVGTFILAKCGYIGNLDLTLASERFASRRKADGGLPCLTTIVKSVPASLHTSRSIHLLTPNSRLVHFHMDKNKFPSSKRVELSADLFQQPQDLLLRSDLQSVGVEICSVEVPQLFTENFDYQHIKPDFIHGILTSDLLGKTILCEVVKESENLGSGTKWATLVESVKSYDTASRDILARRAQPFTLDLARPGGTPLTQRRGMIYVGKDVDLALDCKISHLSCIDSHSTISPEAKITHSYVGEHVQIGPGAQIIDSYIFDGVSVGPNTLIKSSVVGSKSKIQSDCKLEGGCLIGNGVVIGDKVKLRATNVSVEGPSGSKELTQNDSVGLVWPSFETGTGSIHDSDDEDFSDDEDGVKRIDSRNYQFARLGTNFRNCDLNSPASSITSFSSASSVASSSSPTGVENIDAIGEVGATKDFLVECNHSLERAFEEGHTVENASIELKTLRMASNVSQSKVRSVVMEQVCGLVEREPTMLNKWAELVKSLLSGEDDLVGMEEVLFDLQGWSSDLNRSQDFNRVRFFSRILQHFYNEDVVSEEGFLKWFTNKKSKEVGGEEGLKLREVGGKLLQMIMNSEEEEEEEEEDSD</sequence>
<dbReference type="Gene3D" id="3.90.550.10">
    <property type="entry name" value="Spore Coat Polysaccharide Biosynthesis Protein SpsA, Chain A"/>
    <property type="match status" value="1"/>
</dbReference>
<dbReference type="InterPro" id="IPR011004">
    <property type="entry name" value="Trimer_LpxA-like_sf"/>
</dbReference>
<evidence type="ECO:0000256" key="1">
    <source>
        <dbReference type="ARBA" id="ARBA00004514"/>
    </source>
</evidence>
<dbReference type="SUPFAM" id="SSF48371">
    <property type="entry name" value="ARM repeat"/>
    <property type="match status" value="1"/>
</dbReference>
<gene>
    <name evidence="10" type="ORF">CROQUDRAFT_653164</name>
</gene>
<evidence type="ECO:0000256" key="3">
    <source>
        <dbReference type="ARBA" id="ARBA00022490"/>
    </source>
</evidence>
<keyword evidence="5" id="KW-0648">Protein biosynthesis</keyword>
<comment type="subunit">
    <text evidence="8">Component of the translation initiation factor 2B (eIF2B) complex which is a heterodecamer of two sets of five different subunits: alpha, beta, gamma, delta and epsilon. Subunits alpha, beta and delta comprise a regulatory subcomplex and subunits epsilon and gamma comprise a catalytic subcomplex. Within the complex, the hexameric regulatory complex resides at the center, with the two heterodimeric catalytic subcomplexes bound on opposite sides.</text>
</comment>
<feature type="domain" description="W2" evidence="9">
    <location>
        <begin position="551"/>
        <end position="720"/>
    </location>
</feature>
<accession>A0A9P6NT39</accession>
<comment type="similarity">
    <text evidence="2">Belongs to the eIF-2B gamma/epsilon subunits family.</text>
</comment>
<dbReference type="GO" id="GO:0031369">
    <property type="term" value="F:translation initiation factor binding"/>
    <property type="evidence" value="ECO:0007669"/>
    <property type="project" value="InterPro"/>
</dbReference>
<dbReference type="InterPro" id="IPR051956">
    <property type="entry name" value="eIF2B_epsilon"/>
</dbReference>
<evidence type="ECO:0000256" key="7">
    <source>
        <dbReference type="ARBA" id="ARBA00044345"/>
    </source>
</evidence>
<comment type="caution">
    <text evidence="10">The sequence shown here is derived from an EMBL/GenBank/DDBJ whole genome shotgun (WGS) entry which is preliminary data.</text>
</comment>
<dbReference type="InterPro" id="IPR044123">
    <property type="entry name" value="W2_eIF2B_epsilon"/>
</dbReference>
<dbReference type="Pfam" id="PF02020">
    <property type="entry name" value="W2"/>
    <property type="match status" value="1"/>
</dbReference>
<dbReference type="PANTHER" id="PTHR45887:SF1">
    <property type="entry name" value="TRANSLATION INITIATION FACTOR EIF-2B SUBUNIT EPSILON"/>
    <property type="match status" value="1"/>
</dbReference>
<dbReference type="InterPro" id="IPR016024">
    <property type="entry name" value="ARM-type_fold"/>
</dbReference>
<dbReference type="InterPro" id="IPR003307">
    <property type="entry name" value="W2_domain"/>
</dbReference>
<keyword evidence="3" id="KW-0963">Cytoplasm</keyword>
<dbReference type="CDD" id="cd11558">
    <property type="entry name" value="W2_eIF2B_epsilon"/>
    <property type="match status" value="1"/>
</dbReference>
<dbReference type="Proteomes" id="UP000886653">
    <property type="component" value="Unassembled WGS sequence"/>
</dbReference>
<evidence type="ECO:0000256" key="8">
    <source>
        <dbReference type="ARBA" id="ARBA00046432"/>
    </source>
</evidence>
<protein>
    <recommendedName>
        <fullName evidence="6">Translation initiation factor eIF2B subunit epsilon</fullName>
    </recommendedName>
    <alternativeName>
        <fullName evidence="7">eIF2B GDP-GTP exchange factor subunit epsilon</fullName>
    </alternativeName>
</protein>
<dbReference type="GO" id="GO:0005851">
    <property type="term" value="C:eukaryotic translation initiation factor 2B complex"/>
    <property type="evidence" value="ECO:0007669"/>
    <property type="project" value="TreeGrafter"/>
</dbReference>
<reference evidence="10" key="1">
    <citation type="submission" date="2013-11" db="EMBL/GenBank/DDBJ databases">
        <title>Genome sequence of the fusiform rust pathogen reveals effectors for host alternation and coevolution with pine.</title>
        <authorList>
            <consortium name="DOE Joint Genome Institute"/>
            <person name="Smith K."/>
            <person name="Pendleton A."/>
            <person name="Kubisiak T."/>
            <person name="Anderson C."/>
            <person name="Salamov A."/>
            <person name="Aerts A."/>
            <person name="Riley R."/>
            <person name="Clum A."/>
            <person name="Lindquist E."/>
            <person name="Ence D."/>
            <person name="Campbell M."/>
            <person name="Kronenberg Z."/>
            <person name="Feau N."/>
            <person name="Dhillon B."/>
            <person name="Hamelin R."/>
            <person name="Burleigh J."/>
            <person name="Smith J."/>
            <person name="Yandell M."/>
            <person name="Nelson C."/>
            <person name="Grigoriev I."/>
            <person name="Davis J."/>
        </authorList>
    </citation>
    <scope>NUCLEOTIDE SEQUENCE</scope>
    <source>
        <strain evidence="10">G11</strain>
    </source>
</reference>
<dbReference type="AlphaFoldDB" id="A0A9P6NT39"/>
<dbReference type="PROSITE" id="PS51363">
    <property type="entry name" value="W2"/>
    <property type="match status" value="1"/>
</dbReference>
<dbReference type="Pfam" id="PF25084">
    <property type="entry name" value="LbH_EIF2B"/>
    <property type="match status" value="1"/>
</dbReference>